<sequence>AHPDTPYVLDLKRRRQHMCETCGKCYTSMYFLRDHLNTHTGTKPYQCSVCPARFTSRVNLRTHEDWHAPPKRECSYCGKKYTYIVTCAII</sequence>
<dbReference type="PANTHER" id="PTHR16515:SF49">
    <property type="entry name" value="GASTRULA ZINC FINGER PROTEIN XLCGF49.1-LIKE-RELATED"/>
    <property type="match status" value="1"/>
</dbReference>
<comment type="caution">
    <text evidence="12">The sequence shown here is derived from an EMBL/GenBank/DDBJ whole genome shotgun (WGS) entry which is preliminary data.</text>
</comment>
<evidence type="ECO:0000256" key="4">
    <source>
        <dbReference type="ARBA" id="ARBA00022771"/>
    </source>
</evidence>
<keyword evidence="8" id="KW-0804">Transcription</keyword>
<dbReference type="Pfam" id="PF00096">
    <property type="entry name" value="zf-C2H2"/>
    <property type="match status" value="2"/>
</dbReference>
<keyword evidence="2" id="KW-0479">Metal-binding</keyword>
<proteinExistence type="predicted"/>
<dbReference type="GO" id="GO:0003677">
    <property type="term" value="F:DNA binding"/>
    <property type="evidence" value="ECO:0007669"/>
    <property type="project" value="UniProtKB-KW"/>
</dbReference>
<dbReference type="InterPro" id="IPR050331">
    <property type="entry name" value="Zinc_finger"/>
</dbReference>
<evidence type="ECO:0000256" key="7">
    <source>
        <dbReference type="ARBA" id="ARBA00023125"/>
    </source>
</evidence>
<evidence type="ECO:0000256" key="6">
    <source>
        <dbReference type="ARBA" id="ARBA00023015"/>
    </source>
</evidence>
<reference evidence="12 13" key="1">
    <citation type="journal article" date="2015" name="Genome Biol. Evol.">
        <title>The genome of winter moth (Operophtera brumata) provides a genomic perspective on sexual dimorphism and phenology.</title>
        <authorList>
            <person name="Derks M.F."/>
            <person name="Smit S."/>
            <person name="Salis L."/>
            <person name="Schijlen E."/>
            <person name="Bossers A."/>
            <person name="Mateman C."/>
            <person name="Pijl A.S."/>
            <person name="de Ridder D."/>
            <person name="Groenen M.A."/>
            <person name="Visser M.E."/>
            <person name="Megens H.J."/>
        </authorList>
    </citation>
    <scope>NUCLEOTIDE SEQUENCE [LARGE SCALE GENOMIC DNA]</scope>
    <source>
        <strain evidence="12">WM2013NL</strain>
        <tissue evidence="12">Head and thorax</tissue>
    </source>
</reference>
<keyword evidence="9" id="KW-0539">Nucleus</keyword>
<dbReference type="Proteomes" id="UP000037510">
    <property type="component" value="Unassembled WGS sequence"/>
</dbReference>
<evidence type="ECO:0000256" key="10">
    <source>
        <dbReference type="PROSITE-ProRule" id="PRU00042"/>
    </source>
</evidence>
<dbReference type="AlphaFoldDB" id="A0A0L7K4C4"/>
<dbReference type="PROSITE" id="PS00028">
    <property type="entry name" value="ZINC_FINGER_C2H2_1"/>
    <property type="match status" value="2"/>
</dbReference>
<dbReference type="EMBL" id="JTDY01011281">
    <property type="protein sequence ID" value="KOB57114.1"/>
    <property type="molecule type" value="Genomic_DNA"/>
</dbReference>
<evidence type="ECO:0000256" key="3">
    <source>
        <dbReference type="ARBA" id="ARBA00022737"/>
    </source>
</evidence>
<dbReference type="GO" id="GO:0006357">
    <property type="term" value="P:regulation of transcription by RNA polymerase II"/>
    <property type="evidence" value="ECO:0007669"/>
    <property type="project" value="UniProtKB-ARBA"/>
</dbReference>
<dbReference type="GO" id="GO:0005634">
    <property type="term" value="C:nucleus"/>
    <property type="evidence" value="ECO:0007669"/>
    <property type="project" value="UniProtKB-SubCell"/>
</dbReference>
<accession>A0A0L7K4C4</accession>
<organism evidence="12 13">
    <name type="scientific">Operophtera brumata</name>
    <name type="common">Winter moth</name>
    <name type="synonym">Phalaena brumata</name>
    <dbReference type="NCBI Taxonomy" id="104452"/>
    <lineage>
        <taxon>Eukaryota</taxon>
        <taxon>Metazoa</taxon>
        <taxon>Ecdysozoa</taxon>
        <taxon>Arthropoda</taxon>
        <taxon>Hexapoda</taxon>
        <taxon>Insecta</taxon>
        <taxon>Pterygota</taxon>
        <taxon>Neoptera</taxon>
        <taxon>Endopterygota</taxon>
        <taxon>Lepidoptera</taxon>
        <taxon>Glossata</taxon>
        <taxon>Ditrysia</taxon>
        <taxon>Geometroidea</taxon>
        <taxon>Geometridae</taxon>
        <taxon>Larentiinae</taxon>
        <taxon>Operophtera</taxon>
    </lineage>
</organism>
<evidence type="ECO:0000259" key="11">
    <source>
        <dbReference type="PROSITE" id="PS50157"/>
    </source>
</evidence>
<dbReference type="STRING" id="104452.A0A0L7K4C4"/>
<keyword evidence="7" id="KW-0238">DNA-binding</keyword>
<evidence type="ECO:0000256" key="2">
    <source>
        <dbReference type="ARBA" id="ARBA00022723"/>
    </source>
</evidence>
<protein>
    <submittedName>
        <fullName evidence="12">Zinc finger protein 2</fullName>
    </submittedName>
</protein>
<dbReference type="Gene3D" id="3.30.160.60">
    <property type="entry name" value="Classic Zinc Finger"/>
    <property type="match status" value="2"/>
</dbReference>
<dbReference type="PANTHER" id="PTHR16515">
    <property type="entry name" value="PR DOMAIN ZINC FINGER PROTEIN"/>
    <property type="match status" value="1"/>
</dbReference>
<evidence type="ECO:0000313" key="12">
    <source>
        <dbReference type="EMBL" id="KOB57114.1"/>
    </source>
</evidence>
<keyword evidence="4 10" id="KW-0863">Zinc-finger</keyword>
<feature type="domain" description="C2H2-type" evidence="11">
    <location>
        <begin position="45"/>
        <end position="72"/>
    </location>
</feature>
<comment type="subcellular location">
    <subcellularLocation>
        <location evidence="1">Nucleus</location>
    </subcellularLocation>
</comment>
<gene>
    <name evidence="12" type="ORF">OBRU01_25760</name>
</gene>
<feature type="domain" description="C2H2-type" evidence="11">
    <location>
        <begin position="17"/>
        <end position="44"/>
    </location>
</feature>
<keyword evidence="13" id="KW-1185">Reference proteome</keyword>
<evidence type="ECO:0000256" key="8">
    <source>
        <dbReference type="ARBA" id="ARBA00023163"/>
    </source>
</evidence>
<dbReference type="FunFam" id="3.30.160.60:FF:001289">
    <property type="entry name" value="Zinc finger protein 574"/>
    <property type="match status" value="1"/>
</dbReference>
<dbReference type="InterPro" id="IPR036236">
    <property type="entry name" value="Znf_C2H2_sf"/>
</dbReference>
<dbReference type="GO" id="GO:0008270">
    <property type="term" value="F:zinc ion binding"/>
    <property type="evidence" value="ECO:0007669"/>
    <property type="project" value="UniProtKB-KW"/>
</dbReference>
<evidence type="ECO:0000256" key="5">
    <source>
        <dbReference type="ARBA" id="ARBA00022833"/>
    </source>
</evidence>
<dbReference type="PROSITE" id="PS50157">
    <property type="entry name" value="ZINC_FINGER_C2H2_2"/>
    <property type="match status" value="2"/>
</dbReference>
<dbReference type="SUPFAM" id="SSF57667">
    <property type="entry name" value="beta-beta-alpha zinc fingers"/>
    <property type="match status" value="1"/>
</dbReference>
<evidence type="ECO:0000256" key="9">
    <source>
        <dbReference type="ARBA" id="ARBA00023242"/>
    </source>
</evidence>
<dbReference type="SMART" id="SM00355">
    <property type="entry name" value="ZnF_C2H2"/>
    <property type="match status" value="2"/>
</dbReference>
<keyword evidence="6" id="KW-0805">Transcription regulation</keyword>
<evidence type="ECO:0000313" key="13">
    <source>
        <dbReference type="Proteomes" id="UP000037510"/>
    </source>
</evidence>
<keyword evidence="5" id="KW-0862">Zinc</keyword>
<dbReference type="InterPro" id="IPR013087">
    <property type="entry name" value="Znf_C2H2_type"/>
</dbReference>
<evidence type="ECO:0000256" key="1">
    <source>
        <dbReference type="ARBA" id="ARBA00004123"/>
    </source>
</evidence>
<feature type="non-terminal residue" evidence="12">
    <location>
        <position position="1"/>
    </location>
</feature>
<keyword evidence="3" id="KW-0677">Repeat</keyword>
<name>A0A0L7K4C4_OPEBR</name>